<evidence type="ECO:0000256" key="2">
    <source>
        <dbReference type="ARBA" id="ARBA00022694"/>
    </source>
</evidence>
<comment type="similarity">
    <text evidence="7">Belongs to the KAE1 / TsaD family.</text>
</comment>
<dbReference type="NCBIfam" id="TIGR00329">
    <property type="entry name" value="gcp_kae1"/>
    <property type="match status" value="1"/>
</dbReference>
<feature type="binding site" evidence="7">
    <location>
        <begin position="132"/>
        <end position="136"/>
    </location>
    <ligand>
        <name>substrate</name>
    </ligand>
</feature>
<dbReference type="Gene3D" id="3.30.420.40">
    <property type="match status" value="2"/>
</dbReference>
<comment type="cofactor">
    <cofactor evidence="7">
        <name>Fe(2+)</name>
        <dbReference type="ChEBI" id="CHEBI:29033"/>
    </cofactor>
    <text evidence="7">Binds 1 Fe(2+) ion per subunit.</text>
</comment>
<dbReference type="RefSeq" id="WP_115552211.1">
    <property type="nucleotide sequence ID" value="NZ_CAONBV010000136.1"/>
</dbReference>
<keyword evidence="7" id="KW-0963">Cytoplasm</keyword>
<dbReference type="InterPro" id="IPR000905">
    <property type="entry name" value="Gcp-like_dom"/>
</dbReference>
<organism evidence="9 10">
    <name type="scientific">Helicobacter ganmani</name>
    <dbReference type="NCBI Taxonomy" id="60246"/>
    <lineage>
        <taxon>Bacteria</taxon>
        <taxon>Pseudomonadati</taxon>
        <taxon>Campylobacterota</taxon>
        <taxon>Epsilonproteobacteria</taxon>
        <taxon>Campylobacterales</taxon>
        <taxon>Helicobacteraceae</taxon>
        <taxon>Helicobacter</taxon>
    </lineage>
</organism>
<dbReference type="EMBL" id="NXLS01000011">
    <property type="protein sequence ID" value="RDU61797.1"/>
    <property type="molecule type" value="Genomic_DNA"/>
</dbReference>
<feature type="binding site" evidence="7">
    <location>
        <position position="178"/>
    </location>
    <ligand>
        <name>substrate</name>
    </ligand>
</feature>
<dbReference type="SUPFAM" id="SSF53067">
    <property type="entry name" value="Actin-like ATPase domain"/>
    <property type="match status" value="2"/>
</dbReference>
<evidence type="ECO:0000256" key="1">
    <source>
        <dbReference type="ARBA" id="ARBA00022679"/>
    </source>
</evidence>
<feature type="binding site" evidence="7">
    <location>
        <position position="114"/>
    </location>
    <ligand>
        <name>Fe cation</name>
        <dbReference type="ChEBI" id="CHEBI:24875"/>
    </ligand>
</feature>
<comment type="subcellular location">
    <subcellularLocation>
        <location evidence="7">Cytoplasm</location>
    </subcellularLocation>
</comment>
<sequence>MSGLILSIESSCDDSSIALTQIDSKLLIFHQKISQEKQHSAFGGVVPELASRLHAESLPLILEKVKPYFKEVKAIAITTEPGLNVTLMEGLIMAKTLAFSLNIPIIGVNHLKGHLYSLFLESEAVFPLGVLLVSGGHTLLLEAQGFHDISICAQSLDDSFGESFDKVAKMLLLGYPGGPIVESYAKQGKSDIYNFPIPLRSKKQYAFSFSGLKNAVRMQIEREKESKGILSEEFKTNLCASFQKSAITHLMQKCKIFFEQNRSNSHQWKHFGVVGGASANLALREQIEKMCRDYGVTLLLSPLEFCSDNAAMIGRVAIESYQLEEFDTIYSLQTRPRIEAF</sequence>
<dbReference type="GO" id="GO:0061711">
    <property type="term" value="F:tRNA N(6)-L-threonylcarbamoyladenine synthase activity"/>
    <property type="evidence" value="ECO:0007669"/>
    <property type="project" value="UniProtKB-EC"/>
</dbReference>
<feature type="binding site" evidence="7">
    <location>
        <position position="110"/>
    </location>
    <ligand>
        <name>Fe cation</name>
        <dbReference type="ChEBI" id="CHEBI:24875"/>
    </ligand>
</feature>
<dbReference type="NCBIfam" id="TIGR03723">
    <property type="entry name" value="T6A_TsaD_YgjD"/>
    <property type="match status" value="1"/>
</dbReference>
<evidence type="ECO:0000256" key="6">
    <source>
        <dbReference type="ARBA" id="ARBA00048117"/>
    </source>
</evidence>
<evidence type="ECO:0000313" key="10">
    <source>
        <dbReference type="Proteomes" id="UP000256650"/>
    </source>
</evidence>
<evidence type="ECO:0000259" key="8">
    <source>
        <dbReference type="Pfam" id="PF00814"/>
    </source>
</evidence>
<dbReference type="GeneID" id="82536360"/>
<proteinExistence type="inferred from homology"/>
<dbReference type="PROSITE" id="PS01016">
    <property type="entry name" value="GLYCOPROTEASE"/>
    <property type="match status" value="1"/>
</dbReference>
<dbReference type="GO" id="GO:0005506">
    <property type="term" value="F:iron ion binding"/>
    <property type="evidence" value="ECO:0007669"/>
    <property type="project" value="UniProtKB-UniRule"/>
</dbReference>
<accession>A0A3D8I9I8</accession>
<keyword evidence="1 7" id="KW-0808">Transferase</keyword>
<keyword evidence="5 7" id="KW-0012">Acyltransferase</keyword>
<feature type="binding site" evidence="7">
    <location>
        <position position="165"/>
    </location>
    <ligand>
        <name>substrate</name>
    </ligand>
</feature>
<evidence type="ECO:0000256" key="3">
    <source>
        <dbReference type="ARBA" id="ARBA00022723"/>
    </source>
</evidence>
<dbReference type="Pfam" id="PF00814">
    <property type="entry name" value="TsaD"/>
    <property type="match status" value="1"/>
</dbReference>
<evidence type="ECO:0000313" key="9">
    <source>
        <dbReference type="EMBL" id="RDU61797.1"/>
    </source>
</evidence>
<keyword evidence="2 7" id="KW-0819">tRNA processing</keyword>
<dbReference type="Proteomes" id="UP000256650">
    <property type="component" value="Unassembled WGS sequence"/>
</dbReference>
<name>A0A3D8I9I8_9HELI</name>
<dbReference type="InterPro" id="IPR043129">
    <property type="entry name" value="ATPase_NBD"/>
</dbReference>
<evidence type="ECO:0000256" key="7">
    <source>
        <dbReference type="HAMAP-Rule" id="MF_01445"/>
    </source>
</evidence>
<dbReference type="EC" id="2.3.1.234" evidence="7"/>
<dbReference type="GO" id="GO:0005737">
    <property type="term" value="C:cytoplasm"/>
    <property type="evidence" value="ECO:0007669"/>
    <property type="project" value="UniProtKB-SubCell"/>
</dbReference>
<dbReference type="InterPro" id="IPR017861">
    <property type="entry name" value="KAE1/TsaD"/>
</dbReference>
<evidence type="ECO:0000256" key="4">
    <source>
        <dbReference type="ARBA" id="ARBA00023004"/>
    </source>
</evidence>
<reference evidence="9 10" key="1">
    <citation type="submission" date="2018-04" db="EMBL/GenBank/DDBJ databases">
        <title>Novel Campyloabacter and Helicobacter Species and Strains.</title>
        <authorList>
            <person name="Mannion A.J."/>
            <person name="Shen Z."/>
            <person name="Fox J.G."/>
        </authorList>
    </citation>
    <scope>NUCLEOTIDE SEQUENCE [LARGE SCALE GENOMIC DNA]</scope>
    <source>
        <strain evidence="9 10">MIT 99-5101</strain>
    </source>
</reference>
<comment type="catalytic activity">
    <reaction evidence="6 7">
        <text>L-threonylcarbamoyladenylate + adenosine(37) in tRNA = N(6)-L-threonylcarbamoyladenosine(37) in tRNA + AMP + H(+)</text>
        <dbReference type="Rhea" id="RHEA:37059"/>
        <dbReference type="Rhea" id="RHEA-COMP:10162"/>
        <dbReference type="Rhea" id="RHEA-COMP:10163"/>
        <dbReference type="ChEBI" id="CHEBI:15378"/>
        <dbReference type="ChEBI" id="CHEBI:73682"/>
        <dbReference type="ChEBI" id="CHEBI:74411"/>
        <dbReference type="ChEBI" id="CHEBI:74418"/>
        <dbReference type="ChEBI" id="CHEBI:456215"/>
        <dbReference type="EC" id="2.3.1.234"/>
    </reaction>
</comment>
<keyword evidence="10" id="KW-1185">Reference proteome</keyword>
<dbReference type="PANTHER" id="PTHR11735">
    <property type="entry name" value="TRNA N6-ADENOSINE THREONYLCARBAMOYLTRANSFERASE"/>
    <property type="match status" value="1"/>
</dbReference>
<dbReference type="AlphaFoldDB" id="A0A3D8I9I8"/>
<protein>
    <recommendedName>
        <fullName evidence="7">tRNA N6-adenosine threonylcarbamoyltransferase</fullName>
        <ecNumber evidence="7">2.3.1.234</ecNumber>
    </recommendedName>
    <alternativeName>
        <fullName evidence="7">N6-L-threonylcarbamoyladenine synthase</fullName>
        <shortName evidence="7">t(6)A synthase</shortName>
    </alternativeName>
    <alternativeName>
        <fullName evidence="7">t(6)A37 threonylcarbamoyladenosine biosynthesis protein TsaD</fullName>
    </alternativeName>
    <alternativeName>
        <fullName evidence="7">tRNA threonylcarbamoyladenosine biosynthesis protein TsaD</fullName>
    </alternativeName>
</protein>
<dbReference type="PRINTS" id="PR00789">
    <property type="entry name" value="OSIALOPTASE"/>
</dbReference>
<dbReference type="HAMAP" id="MF_01445">
    <property type="entry name" value="TsaD"/>
    <property type="match status" value="1"/>
</dbReference>
<gene>
    <name evidence="7" type="primary">tsaD</name>
    <name evidence="9" type="ORF">CQA43_08715</name>
</gene>
<feature type="domain" description="Gcp-like" evidence="8">
    <location>
        <begin position="30"/>
        <end position="314"/>
    </location>
</feature>
<dbReference type="PANTHER" id="PTHR11735:SF6">
    <property type="entry name" value="TRNA N6-ADENOSINE THREONYLCARBAMOYLTRANSFERASE, MITOCHONDRIAL"/>
    <property type="match status" value="1"/>
</dbReference>
<feature type="binding site" evidence="7">
    <location>
        <position position="308"/>
    </location>
    <ligand>
        <name>Fe cation</name>
        <dbReference type="ChEBI" id="CHEBI:24875"/>
    </ligand>
</feature>
<dbReference type="GO" id="GO:0002949">
    <property type="term" value="P:tRNA threonylcarbamoyladenosine modification"/>
    <property type="evidence" value="ECO:0007669"/>
    <property type="project" value="UniProtKB-UniRule"/>
</dbReference>
<feature type="binding site" evidence="7">
    <location>
        <position position="280"/>
    </location>
    <ligand>
        <name>substrate</name>
    </ligand>
</feature>
<dbReference type="InterPro" id="IPR017860">
    <property type="entry name" value="Peptidase_M22_CS"/>
</dbReference>
<comment type="function">
    <text evidence="7">Required for the formation of a threonylcarbamoyl group on adenosine at position 37 (t(6)A37) in tRNAs that read codons beginning with adenine. Is involved in the transfer of the threonylcarbamoyl moiety of threonylcarbamoyl-AMP (TC-AMP) to the N6 group of A37, together with TsaE and TsaB. TsaD likely plays a direct catalytic role in this reaction.</text>
</comment>
<keyword evidence="4 7" id="KW-0408">Iron</keyword>
<dbReference type="OrthoDB" id="9806197at2"/>
<comment type="caution">
    <text evidence="9">The sequence shown here is derived from an EMBL/GenBank/DDBJ whole genome shotgun (WGS) entry which is preliminary data.</text>
</comment>
<evidence type="ECO:0000256" key="5">
    <source>
        <dbReference type="ARBA" id="ARBA00023315"/>
    </source>
</evidence>
<keyword evidence="3 7" id="KW-0479">Metal-binding</keyword>
<dbReference type="InterPro" id="IPR022450">
    <property type="entry name" value="TsaD"/>
</dbReference>
<feature type="binding site" evidence="7">
    <location>
        <position position="182"/>
    </location>
    <ligand>
        <name>substrate</name>
    </ligand>
</feature>